<reference evidence="2 3" key="1">
    <citation type="submission" date="2012-05" db="EMBL/GenBank/DDBJ databases">
        <title>Recombination and specialization in a pathogen metapopulation.</title>
        <authorList>
            <person name="Gardiner A."/>
            <person name="Kemen E."/>
            <person name="Schultz-Larsen T."/>
            <person name="MacLean D."/>
            <person name="Van Oosterhout C."/>
            <person name="Jones J.D.G."/>
        </authorList>
    </citation>
    <scope>NUCLEOTIDE SEQUENCE [LARGE SCALE GENOMIC DNA]</scope>
    <source>
        <strain evidence="2 3">Ac Nc2</strain>
    </source>
</reference>
<feature type="signal peptide" evidence="1">
    <location>
        <begin position="1"/>
        <end position="23"/>
    </location>
</feature>
<evidence type="ECO:0000313" key="3">
    <source>
        <dbReference type="Proteomes" id="UP000053237"/>
    </source>
</evidence>
<keyword evidence="3" id="KW-1185">Reference proteome</keyword>
<dbReference type="Proteomes" id="UP000053237">
    <property type="component" value="Unassembled WGS sequence"/>
</dbReference>
<name>A0A024FVZ7_9STRA</name>
<dbReference type="InParanoid" id="A0A024FVZ7"/>
<keyword evidence="1" id="KW-0732">Signal</keyword>
<evidence type="ECO:0000256" key="1">
    <source>
        <dbReference type="SAM" id="SignalP"/>
    </source>
</evidence>
<organism evidence="2 3">
    <name type="scientific">Albugo candida</name>
    <dbReference type="NCBI Taxonomy" id="65357"/>
    <lineage>
        <taxon>Eukaryota</taxon>
        <taxon>Sar</taxon>
        <taxon>Stramenopiles</taxon>
        <taxon>Oomycota</taxon>
        <taxon>Peronosporomycetes</taxon>
        <taxon>Albuginales</taxon>
        <taxon>Albuginaceae</taxon>
        <taxon>Albugo</taxon>
    </lineage>
</organism>
<dbReference type="AlphaFoldDB" id="A0A024FVZ7"/>
<dbReference type="EMBL" id="CAIX01000947">
    <property type="protein sequence ID" value="CCI11338.1"/>
    <property type="molecule type" value="Genomic_DNA"/>
</dbReference>
<proteinExistence type="predicted"/>
<evidence type="ECO:0000313" key="2">
    <source>
        <dbReference type="EMBL" id="CCI11338.1"/>
    </source>
</evidence>
<feature type="chain" id="PRO_5001529151" description="Secreted protein" evidence="1">
    <location>
        <begin position="24"/>
        <end position="100"/>
    </location>
</feature>
<protein>
    <recommendedName>
        <fullName evidence="4">Secreted protein</fullName>
    </recommendedName>
</protein>
<evidence type="ECO:0008006" key="4">
    <source>
        <dbReference type="Google" id="ProtNLM"/>
    </source>
</evidence>
<comment type="caution">
    <text evidence="2">The sequence shown here is derived from an EMBL/GenBank/DDBJ whole genome shotgun (WGS) entry which is preliminary data.</text>
</comment>
<gene>
    <name evidence="2" type="ORF">BN9_127580</name>
</gene>
<sequence>MIHHSRGFVAMLSWSTMVVTIRANCNAPKLTKYVLKCRLLYAQDCDSLLSQLDKGPTITTCVTEILHSIQNSALSIALCKFAAPSIRHKRILARRMRMVS</sequence>
<accession>A0A024FVZ7</accession>